<sequence length="80" mass="8767">MWELYKKQPGFVLGFHGCDASVGEDVLGGHTKHLRPSNNEYDWLGSGIYFWEGNPARALEFAQQAASSSPQVSKGKIATP</sequence>
<protein>
    <submittedName>
        <fullName evidence="1">Uncharacterized protein</fullName>
    </submittedName>
</protein>
<evidence type="ECO:0000313" key="1">
    <source>
        <dbReference type="EMBL" id="TCU98733.1"/>
    </source>
</evidence>
<organism evidence="1 2">
    <name type="scientific">Roseateles saccharophilus</name>
    <name type="common">Pseudomonas saccharophila</name>
    <dbReference type="NCBI Taxonomy" id="304"/>
    <lineage>
        <taxon>Bacteria</taxon>
        <taxon>Pseudomonadati</taxon>
        <taxon>Pseudomonadota</taxon>
        <taxon>Betaproteobacteria</taxon>
        <taxon>Burkholderiales</taxon>
        <taxon>Sphaerotilaceae</taxon>
        <taxon>Roseateles</taxon>
    </lineage>
</organism>
<reference evidence="1 2" key="1">
    <citation type="submission" date="2019-03" db="EMBL/GenBank/DDBJ databases">
        <title>Genomic Encyclopedia of Type Strains, Phase IV (KMG-IV): sequencing the most valuable type-strain genomes for metagenomic binning, comparative biology and taxonomic classification.</title>
        <authorList>
            <person name="Goeker M."/>
        </authorList>
    </citation>
    <scope>NUCLEOTIDE SEQUENCE [LARGE SCALE GENOMIC DNA]</scope>
    <source>
        <strain evidence="1 2">DSM 654</strain>
    </source>
</reference>
<dbReference type="AlphaFoldDB" id="A0A4R3V5R2"/>
<dbReference type="EMBL" id="SMBU01000009">
    <property type="protein sequence ID" value="TCU98733.1"/>
    <property type="molecule type" value="Genomic_DNA"/>
</dbReference>
<dbReference type="RefSeq" id="WP_243655666.1">
    <property type="nucleotide sequence ID" value="NZ_CBCSGL010000057.1"/>
</dbReference>
<accession>A0A4R3V5R2</accession>
<keyword evidence="2" id="KW-1185">Reference proteome</keyword>
<proteinExistence type="predicted"/>
<evidence type="ECO:0000313" key="2">
    <source>
        <dbReference type="Proteomes" id="UP000295110"/>
    </source>
</evidence>
<name>A0A4R3V5R2_ROSSA</name>
<gene>
    <name evidence="1" type="ORF">EV671_10095</name>
</gene>
<dbReference type="Proteomes" id="UP000295110">
    <property type="component" value="Unassembled WGS sequence"/>
</dbReference>
<comment type="caution">
    <text evidence="1">The sequence shown here is derived from an EMBL/GenBank/DDBJ whole genome shotgun (WGS) entry which is preliminary data.</text>
</comment>
<dbReference type="SUPFAM" id="SSF56399">
    <property type="entry name" value="ADP-ribosylation"/>
    <property type="match status" value="1"/>
</dbReference>